<name>A0ABM3GUW1_9MYRT</name>
<dbReference type="Pfam" id="PF01582">
    <property type="entry name" value="TIR"/>
    <property type="match status" value="1"/>
</dbReference>
<dbReference type="PANTHER" id="PTHR11017">
    <property type="entry name" value="LEUCINE-RICH REPEAT-CONTAINING PROTEIN"/>
    <property type="match status" value="1"/>
</dbReference>
<dbReference type="InterPro" id="IPR058546">
    <property type="entry name" value="RPS4B/Roq1-like_LRR"/>
</dbReference>
<dbReference type="Pfam" id="PF23286">
    <property type="entry name" value="LRR_13"/>
    <property type="match status" value="1"/>
</dbReference>
<dbReference type="RefSeq" id="XP_048128140.1">
    <property type="nucleotide sequence ID" value="XM_048272183.1"/>
</dbReference>
<dbReference type="SUPFAM" id="SSF52058">
    <property type="entry name" value="L domain-like"/>
    <property type="match status" value="1"/>
</dbReference>
<evidence type="ECO:0000256" key="2">
    <source>
        <dbReference type="ARBA" id="ARBA00022737"/>
    </source>
</evidence>
<dbReference type="InterPro" id="IPR058192">
    <property type="entry name" value="WHD_ROQ1-like"/>
</dbReference>
<dbReference type="InterPro" id="IPR042197">
    <property type="entry name" value="Apaf_helical"/>
</dbReference>
<dbReference type="InterPro" id="IPR002182">
    <property type="entry name" value="NB-ARC"/>
</dbReference>
<dbReference type="PRINTS" id="PR00364">
    <property type="entry name" value="DISEASERSIST"/>
</dbReference>
<evidence type="ECO:0000256" key="1">
    <source>
        <dbReference type="ARBA" id="ARBA00022614"/>
    </source>
</evidence>
<protein>
    <submittedName>
        <fullName evidence="6">Disease resistance protein Roq1-like</fullName>
    </submittedName>
</protein>
<dbReference type="SUPFAM" id="SSF46785">
    <property type="entry name" value="Winged helix' DNA-binding domain"/>
    <property type="match status" value="1"/>
</dbReference>
<dbReference type="Proteomes" id="UP000827889">
    <property type="component" value="Chromosome 1"/>
</dbReference>
<dbReference type="SMART" id="SM00255">
    <property type="entry name" value="TIR"/>
    <property type="match status" value="1"/>
</dbReference>
<dbReference type="InterPro" id="IPR044974">
    <property type="entry name" value="Disease_R_plants"/>
</dbReference>
<keyword evidence="1" id="KW-0433">Leucine-rich repeat</keyword>
<dbReference type="Pfam" id="PF00931">
    <property type="entry name" value="NB-ARC"/>
    <property type="match status" value="1"/>
</dbReference>
<dbReference type="Pfam" id="PF23282">
    <property type="entry name" value="WHD_ROQ1"/>
    <property type="match status" value="1"/>
</dbReference>
<dbReference type="InterPro" id="IPR000157">
    <property type="entry name" value="TIR_dom"/>
</dbReference>
<dbReference type="PROSITE" id="PS50104">
    <property type="entry name" value="TIR"/>
    <property type="match status" value="1"/>
</dbReference>
<proteinExistence type="predicted"/>
<dbReference type="SUPFAM" id="SSF52540">
    <property type="entry name" value="P-loop containing nucleoside triphosphate hydrolases"/>
    <property type="match status" value="1"/>
</dbReference>
<dbReference type="InterPro" id="IPR032675">
    <property type="entry name" value="LRR_dom_sf"/>
</dbReference>
<dbReference type="Gene3D" id="3.80.10.10">
    <property type="entry name" value="Ribonuclease Inhibitor"/>
    <property type="match status" value="2"/>
</dbReference>
<keyword evidence="3" id="KW-0611">Plant defense</keyword>
<evidence type="ECO:0000259" key="4">
    <source>
        <dbReference type="PROSITE" id="PS50104"/>
    </source>
</evidence>
<organism evidence="5 6">
    <name type="scientific">Rhodamnia argentea</name>
    <dbReference type="NCBI Taxonomy" id="178133"/>
    <lineage>
        <taxon>Eukaryota</taxon>
        <taxon>Viridiplantae</taxon>
        <taxon>Streptophyta</taxon>
        <taxon>Embryophyta</taxon>
        <taxon>Tracheophyta</taxon>
        <taxon>Spermatophyta</taxon>
        <taxon>Magnoliopsida</taxon>
        <taxon>eudicotyledons</taxon>
        <taxon>Gunneridae</taxon>
        <taxon>Pentapetalae</taxon>
        <taxon>rosids</taxon>
        <taxon>malvids</taxon>
        <taxon>Myrtales</taxon>
        <taxon>Myrtaceae</taxon>
        <taxon>Myrtoideae</taxon>
        <taxon>Myrteae</taxon>
        <taxon>Australasian group</taxon>
        <taxon>Rhodamnia</taxon>
    </lineage>
</organism>
<sequence length="920" mass="104380">MAAASSSSSSQTRKGCQVFLSFRGADVRNSFLSHLYKDLDRSGIYTYIDSEELRMGEEISSTLMKAIEESRIAIVVFSEDYASSTWCLEEVAKIMDCKVKNDLIVFPVFYKMEPREVRTPRDEQSYAKAMADHEKKFGKDSEKVKIWKKALFDAANLSGREFTVKENVPEARLIQEIVAETMTQLARAPLDVAEFPTGIDSRAEEVKAKLKLQSKDDVLMVGLCGQGGIGKTTLAKAIYNAIFRDFQGSCFLERVRENSKNLDGLVHLQEQLLSQVLLGKNIERVFGVDRGRQLIEERLCKKRVLVILDDVDNSDQLSALARSCEWFGKGSRIIVTTRDTQVLTSQGLPHHPYPVKVLNDDEALKLFRNYAFRGNQETEISSTSVDGVLKYAQCLPLALKVLGSFLCHRGESEWQDTLEQLAKIPKKEISEVLKVSYDGLEGNEKEIFLDIVCYFKGRSTKYIKKVLNSCGFNTTIGVRILIERSLISEEGETLQMHDSIQSMGMEIVREGCHNDPGKYSRLWLQEDVFEVISREEGTEHAEAIFLELQEPEEAYFSPEAFKKMQKLRLLVLVNVDKDNSSPDSIHLPKALMWCQWPNCPLVPEFSKGPKKLVGLDMRKSKIKVPEQFKDFKKLKFINYSECESLIHMPDLKCIPDLEELDLHGCKNLEHAHESLADHNNLQLLNLSGCSKLHDFPKMLRSKKLQLLNLNLCSKLESFPEIPDKMEGLRGLYLIGTSIEKLPKSIENLVSLEEMDLRYCTKLRILPSSIYRFQNLERLILEGCSGLVEFPKNGEDPKDPHTKTGFPKLYVLNLRGCNLSKVDFLESSCFPVLRALYLLGNNFATLPTCGQLHNLLWLDVSHTQQLQEIPKMPGQLPRLYAIGCESLSKFPPDTFEVQGISSQNRLPSYSTSRRDASIFAP</sequence>
<evidence type="ECO:0000313" key="5">
    <source>
        <dbReference type="Proteomes" id="UP000827889"/>
    </source>
</evidence>
<accession>A0ABM3GUW1</accession>
<dbReference type="PANTHER" id="PTHR11017:SF292">
    <property type="entry name" value="AAA+ ATPASE DOMAIN-CONTAINING PROTEIN"/>
    <property type="match status" value="1"/>
</dbReference>
<keyword evidence="5" id="KW-1185">Reference proteome</keyword>
<dbReference type="Gene3D" id="3.40.50.300">
    <property type="entry name" value="P-loop containing nucleotide triphosphate hydrolases"/>
    <property type="match status" value="1"/>
</dbReference>
<gene>
    <name evidence="6" type="primary">LOC115728705</name>
</gene>
<dbReference type="SUPFAM" id="SSF52200">
    <property type="entry name" value="Toll/Interleukin receptor TIR domain"/>
    <property type="match status" value="1"/>
</dbReference>
<dbReference type="Gene3D" id="1.10.8.430">
    <property type="entry name" value="Helical domain of apoptotic protease-activating factors"/>
    <property type="match status" value="1"/>
</dbReference>
<dbReference type="InterPro" id="IPR036390">
    <property type="entry name" value="WH_DNA-bd_sf"/>
</dbReference>
<dbReference type="InterPro" id="IPR035897">
    <property type="entry name" value="Toll_tir_struct_dom_sf"/>
</dbReference>
<evidence type="ECO:0000256" key="3">
    <source>
        <dbReference type="ARBA" id="ARBA00022821"/>
    </source>
</evidence>
<keyword evidence="2" id="KW-0677">Repeat</keyword>
<reference evidence="6" key="2">
    <citation type="submission" date="2025-08" db="UniProtKB">
        <authorList>
            <consortium name="RefSeq"/>
        </authorList>
    </citation>
    <scope>IDENTIFICATION</scope>
    <source>
        <tissue evidence="6">Leaf</tissue>
    </source>
</reference>
<reference evidence="5" key="1">
    <citation type="submission" date="2025-05" db="UniProtKB">
        <authorList>
            <consortium name="RefSeq"/>
        </authorList>
    </citation>
    <scope>NUCLEOTIDE SEQUENCE [LARGE SCALE GENOMIC DNA]</scope>
</reference>
<dbReference type="Gene3D" id="3.40.50.10140">
    <property type="entry name" value="Toll/interleukin-1 receptor homology (TIR) domain"/>
    <property type="match status" value="1"/>
</dbReference>
<feature type="domain" description="TIR" evidence="4">
    <location>
        <begin position="14"/>
        <end position="185"/>
    </location>
</feature>
<dbReference type="GeneID" id="115728705"/>
<evidence type="ECO:0000313" key="6">
    <source>
        <dbReference type="RefSeq" id="XP_048128140.1"/>
    </source>
</evidence>
<dbReference type="InterPro" id="IPR027417">
    <property type="entry name" value="P-loop_NTPase"/>
</dbReference>